<proteinExistence type="predicted"/>
<keyword evidence="2" id="KW-1185">Reference proteome</keyword>
<comment type="caution">
    <text evidence="1">The sequence shown here is derived from an EMBL/GenBank/DDBJ whole genome shotgun (WGS) entry which is preliminary data.</text>
</comment>
<name>A0AAE1PHN2_9EUCA</name>
<reference evidence="1" key="1">
    <citation type="submission" date="2023-11" db="EMBL/GenBank/DDBJ databases">
        <title>Genome assemblies of two species of porcelain crab, Petrolisthes cinctipes and Petrolisthes manimaculis (Anomura: Porcellanidae).</title>
        <authorList>
            <person name="Angst P."/>
        </authorList>
    </citation>
    <scope>NUCLEOTIDE SEQUENCE</scope>
    <source>
        <strain evidence="1">PB745_02</strain>
        <tissue evidence="1">Gill</tissue>
    </source>
</reference>
<accession>A0AAE1PHN2</accession>
<gene>
    <name evidence="1" type="ORF">Pmani_020980</name>
</gene>
<dbReference type="EMBL" id="JAWZYT010002018">
    <property type="protein sequence ID" value="KAK4307267.1"/>
    <property type="molecule type" value="Genomic_DNA"/>
</dbReference>
<sequence>MRCRSRESSNGMYKFFKSDREEVEDDPKRRDLGLPVRPRNLAWKILFTQTLCRGDQGHCDEVAKGPQGGLC</sequence>
<protein>
    <submittedName>
        <fullName evidence="1">Uncharacterized protein</fullName>
    </submittedName>
</protein>
<dbReference type="AlphaFoldDB" id="A0AAE1PHN2"/>
<evidence type="ECO:0000313" key="2">
    <source>
        <dbReference type="Proteomes" id="UP001292094"/>
    </source>
</evidence>
<evidence type="ECO:0000313" key="1">
    <source>
        <dbReference type="EMBL" id="KAK4307267.1"/>
    </source>
</evidence>
<organism evidence="1 2">
    <name type="scientific">Petrolisthes manimaculis</name>
    <dbReference type="NCBI Taxonomy" id="1843537"/>
    <lineage>
        <taxon>Eukaryota</taxon>
        <taxon>Metazoa</taxon>
        <taxon>Ecdysozoa</taxon>
        <taxon>Arthropoda</taxon>
        <taxon>Crustacea</taxon>
        <taxon>Multicrustacea</taxon>
        <taxon>Malacostraca</taxon>
        <taxon>Eumalacostraca</taxon>
        <taxon>Eucarida</taxon>
        <taxon>Decapoda</taxon>
        <taxon>Pleocyemata</taxon>
        <taxon>Anomura</taxon>
        <taxon>Galatheoidea</taxon>
        <taxon>Porcellanidae</taxon>
        <taxon>Petrolisthes</taxon>
    </lineage>
</organism>
<dbReference type="Proteomes" id="UP001292094">
    <property type="component" value="Unassembled WGS sequence"/>
</dbReference>